<dbReference type="InterPro" id="IPR036271">
    <property type="entry name" value="Tet_transcr_reg_TetR-rel_C_sf"/>
</dbReference>
<feature type="domain" description="HTH tetR-type" evidence="3">
    <location>
        <begin position="8"/>
        <end position="68"/>
    </location>
</feature>
<dbReference type="PROSITE" id="PS01081">
    <property type="entry name" value="HTH_TETR_1"/>
    <property type="match status" value="1"/>
</dbReference>
<dbReference type="PRINTS" id="PR00455">
    <property type="entry name" value="HTHTETR"/>
</dbReference>
<dbReference type="InterPro" id="IPR050624">
    <property type="entry name" value="HTH-type_Tx_Regulator"/>
</dbReference>
<evidence type="ECO:0000313" key="4">
    <source>
        <dbReference type="EMBL" id="MBO1306648.1"/>
    </source>
</evidence>
<dbReference type="Proteomes" id="UP000664601">
    <property type="component" value="Unassembled WGS sequence"/>
</dbReference>
<dbReference type="Pfam" id="PF21303">
    <property type="entry name" value="TetR_C_39"/>
    <property type="match status" value="1"/>
</dbReference>
<evidence type="ECO:0000256" key="2">
    <source>
        <dbReference type="PROSITE-ProRule" id="PRU00335"/>
    </source>
</evidence>
<dbReference type="PANTHER" id="PTHR43479:SF11">
    <property type="entry name" value="ACREF_ENVCD OPERON REPRESSOR-RELATED"/>
    <property type="match status" value="1"/>
</dbReference>
<dbReference type="EMBL" id="JAFREM010000017">
    <property type="protein sequence ID" value="MBO1306648.1"/>
    <property type="molecule type" value="Genomic_DNA"/>
</dbReference>
<organism evidence="4 5">
    <name type="scientific">Candidatus Enterococcus moelleringii</name>
    <dbReference type="NCBI Taxonomy" id="2815325"/>
    <lineage>
        <taxon>Bacteria</taxon>
        <taxon>Bacillati</taxon>
        <taxon>Bacillota</taxon>
        <taxon>Bacilli</taxon>
        <taxon>Lactobacillales</taxon>
        <taxon>Enterococcaceae</taxon>
        <taxon>Enterococcus</taxon>
    </lineage>
</organism>
<keyword evidence="1 2" id="KW-0238">DNA-binding</keyword>
<evidence type="ECO:0000256" key="1">
    <source>
        <dbReference type="ARBA" id="ARBA00023125"/>
    </source>
</evidence>
<dbReference type="InterPro" id="IPR001647">
    <property type="entry name" value="HTH_TetR"/>
</dbReference>
<dbReference type="InterPro" id="IPR049149">
    <property type="entry name" value="TetR/AcrR_C"/>
</dbReference>
<evidence type="ECO:0000313" key="5">
    <source>
        <dbReference type="Proteomes" id="UP000664601"/>
    </source>
</evidence>
<gene>
    <name evidence="4" type="ORF">JZO70_10775</name>
</gene>
<dbReference type="InterPro" id="IPR009057">
    <property type="entry name" value="Homeodomain-like_sf"/>
</dbReference>
<dbReference type="PROSITE" id="PS50977">
    <property type="entry name" value="HTH_TETR_2"/>
    <property type="match status" value="1"/>
</dbReference>
<dbReference type="Gene3D" id="1.10.357.10">
    <property type="entry name" value="Tetracycline Repressor, domain 2"/>
    <property type="match status" value="1"/>
</dbReference>
<sequence length="214" mass="24690">MRIVKEHETRRTEIIDTAEQLFLAKGYEKATINDILKQIGIAKGTFYHYFKSKEEVMDAVIMRVVEKDRLIAQEVQKTDISSLDKILLFLKQQSAADNEQKSDLLEQFQHTENALMKQRALEGTLQHVCPVLAEIIEEGKQQGEFSVEYPLESIQFLIAGIQSLSDERVIGEDPEAIQRKLFSFVEFIFRILGIDEAKFDKQTVTQQFLEIFTS</sequence>
<dbReference type="PANTHER" id="PTHR43479">
    <property type="entry name" value="ACREF/ENVCD OPERON REPRESSOR-RELATED"/>
    <property type="match status" value="1"/>
</dbReference>
<protein>
    <submittedName>
        <fullName evidence="4">TetR/AcrR family transcriptional regulator</fullName>
    </submittedName>
</protein>
<dbReference type="SUPFAM" id="SSF46689">
    <property type="entry name" value="Homeodomain-like"/>
    <property type="match status" value="1"/>
</dbReference>
<reference evidence="4 5" key="1">
    <citation type="submission" date="2021-03" db="EMBL/GenBank/DDBJ databases">
        <title>Enterococcal diversity collection.</title>
        <authorList>
            <person name="Gilmore M.S."/>
            <person name="Schwartzman J."/>
            <person name="Van Tyne D."/>
            <person name="Martin M."/>
            <person name="Earl A.M."/>
            <person name="Manson A.L."/>
            <person name="Straub T."/>
            <person name="Salamzade R."/>
            <person name="Saavedra J."/>
            <person name="Lebreton F."/>
            <person name="Prichula J."/>
            <person name="Schaufler K."/>
            <person name="Gaca A."/>
            <person name="Sgardioli B."/>
            <person name="Wagenaar J."/>
            <person name="Strong T."/>
        </authorList>
    </citation>
    <scope>NUCLEOTIDE SEQUENCE [LARGE SCALE GENOMIC DNA]</scope>
    <source>
        <strain evidence="4 5">669A</strain>
    </source>
</reference>
<name>A0ABS3LC91_9ENTE</name>
<proteinExistence type="predicted"/>
<dbReference type="Pfam" id="PF00440">
    <property type="entry name" value="TetR_N"/>
    <property type="match status" value="1"/>
</dbReference>
<feature type="DNA-binding region" description="H-T-H motif" evidence="2">
    <location>
        <begin position="31"/>
        <end position="50"/>
    </location>
</feature>
<dbReference type="RefSeq" id="WP_207673578.1">
    <property type="nucleotide sequence ID" value="NZ_JAFREM010000017.1"/>
</dbReference>
<comment type="caution">
    <text evidence="4">The sequence shown here is derived from an EMBL/GenBank/DDBJ whole genome shotgun (WGS) entry which is preliminary data.</text>
</comment>
<dbReference type="InterPro" id="IPR023772">
    <property type="entry name" value="DNA-bd_HTH_TetR-type_CS"/>
</dbReference>
<keyword evidence="5" id="KW-1185">Reference proteome</keyword>
<accession>A0ABS3LC91</accession>
<dbReference type="SUPFAM" id="SSF48498">
    <property type="entry name" value="Tetracyclin repressor-like, C-terminal domain"/>
    <property type="match status" value="1"/>
</dbReference>
<evidence type="ECO:0000259" key="3">
    <source>
        <dbReference type="PROSITE" id="PS50977"/>
    </source>
</evidence>